<gene>
    <name evidence="3" type="ORF">W911_16330</name>
</gene>
<dbReference type="KEGG" id="hni:W911_16330"/>
<dbReference type="EMBL" id="CP006912">
    <property type="protein sequence ID" value="AHB50413.1"/>
    <property type="molecule type" value="Genomic_DNA"/>
</dbReference>
<dbReference type="InterPro" id="IPR005819">
    <property type="entry name" value="H1/H5"/>
</dbReference>
<feature type="compositionally biased region" description="Low complexity" evidence="1">
    <location>
        <begin position="95"/>
        <end position="104"/>
    </location>
</feature>
<feature type="compositionally biased region" description="Low complexity" evidence="1">
    <location>
        <begin position="64"/>
        <end position="75"/>
    </location>
</feature>
<dbReference type="PRINTS" id="PR00624">
    <property type="entry name" value="HISTONEH5"/>
</dbReference>
<feature type="region of interest" description="Disordered" evidence="1">
    <location>
        <begin position="28"/>
        <end position="127"/>
    </location>
</feature>
<organism evidence="3 4">
    <name type="scientific">Hyphomicrobium nitrativorans NL23</name>
    <dbReference type="NCBI Taxonomy" id="1029756"/>
    <lineage>
        <taxon>Bacteria</taxon>
        <taxon>Pseudomonadati</taxon>
        <taxon>Pseudomonadota</taxon>
        <taxon>Alphaproteobacteria</taxon>
        <taxon>Hyphomicrobiales</taxon>
        <taxon>Hyphomicrobiaceae</taxon>
        <taxon>Hyphomicrobium</taxon>
    </lineage>
</organism>
<keyword evidence="2" id="KW-0732">Signal</keyword>
<dbReference type="GO" id="GO:0030527">
    <property type="term" value="F:structural constituent of chromatin"/>
    <property type="evidence" value="ECO:0007669"/>
    <property type="project" value="InterPro"/>
</dbReference>
<feature type="signal peptide" evidence="2">
    <location>
        <begin position="1"/>
        <end position="25"/>
    </location>
</feature>
<feature type="compositionally biased region" description="Basic residues" evidence="1">
    <location>
        <begin position="79"/>
        <end position="94"/>
    </location>
</feature>
<feature type="compositionally biased region" description="Basic and acidic residues" evidence="1">
    <location>
        <begin position="46"/>
        <end position="60"/>
    </location>
</feature>
<dbReference type="GO" id="GO:0003677">
    <property type="term" value="F:DNA binding"/>
    <property type="evidence" value="ECO:0007669"/>
    <property type="project" value="InterPro"/>
</dbReference>
<dbReference type="AlphaFoldDB" id="V5SIP4"/>
<accession>V5SIP4</accession>
<dbReference type="HOGENOM" id="CLU_1487149_0_0_5"/>
<evidence type="ECO:0000256" key="2">
    <source>
        <dbReference type="SAM" id="SignalP"/>
    </source>
</evidence>
<keyword evidence="4" id="KW-1185">Reference proteome</keyword>
<reference evidence="3 4" key="1">
    <citation type="journal article" date="2014" name="Genome Announc.">
        <title>Complete Genome Sequence of Hyphomicrobium nitrativorans Strain NL23, a Denitrifying Bacterium Isolated from Biofilm of a Methanol-Fed Denitrification System Treating Seawater at the Montreal Biodome.</title>
        <authorList>
            <person name="Martineau C."/>
            <person name="Villeneuve C."/>
            <person name="Mauffrey F."/>
            <person name="Villemur R."/>
        </authorList>
    </citation>
    <scope>NUCLEOTIDE SEQUENCE [LARGE SCALE GENOMIC DNA]</scope>
    <source>
        <strain evidence="3">NL23</strain>
    </source>
</reference>
<dbReference type="Proteomes" id="UP000018542">
    <property type="component" value="Chromosome"/>
</dbReference>
<dbReference type="GO" id="GO:0000786">
    <property type="term" value="C:nucleosome"/>
    <property type="evidence" value="ECO:0007669"/>
    <property type="project" value="InterPro"/>
</dbReference>
<name>V5SIP4_9HYPH</name>
<dbReference type="GO" id="GO:0006334">
    <property type="term" value="P:nucleosome assembly"/>
    <property type="evidence" value="ECO:0007669"/>
    <property type="project" value="InterPro"/>
</dbReference>
<protein>
    <submittedName>
        <fullName evidence="3">Uncharacterized protein</fullName>
    </submittedName>
</protein>
<evidence type="ECO:0000313" key="4">
    <source>
        <dbReference type="Proteomes" id="UP000018542"/>
    </source>
</evidence>
<evidence type="ECO:0000256" key="1">
    <source>
        <dbReference type="SAM" id="MobiDB-lite"/>
    </source>
</evidence>
<evidence type="ECO:0000313" key="3">
    <source>
        <dbReference type="EMBL" id="AHB50413.1"/>
    </source>
</evidence>
<sequence>MSSKASLLILSLIAGAAATVSPAIAATHERGAPAKSAVAKAQEPMRTTDAKPVLKADKPSTKQASASNSARSSPADVKRGRKQAKARPKTRRAASARAAAAKPHAVSKREALSRAKPTSKISPRRARYVDERERALDVAASYAPKTIARLRRNRTIERAETSRASRDAGWHRYVDTYERKR</sequence>
<dbReference type="PATRIC" id="fig|1029756.8.peg.3401"/>
<dbReference type="RefSeq" id="WP_023788564.1">
    <property type="nucleotide sequence ID" value="NC_022997.1"/>
</dbReference>
<proteinExistence type="predicted"/>
<feature type="chain" id="PRO_5004740722" evidence="2">
    <location>
        <begin position="26"/>
        <end position="181"/>
    </location>
</feature>